<proteinExistence type="predicted"/>
<organism evidence="1 2">
    <name type="scientific">Pseudomonas putida</name>
    <name type="common">Arthrobacter siderocapsulatus</name>
    <dbReference type="NCBI Taxonomy" id="303"/>
    <lineage>
        <taxon>Bacteria</taxon>
        <taxon>Pseudomonadati</taxon>
        <taxon>Pseudomonadota</taxon>
        <taxon>Gammaproteobacteria</taxon>
        <taxon>Pseudomonadales</taxon>
        <taxon>Pseudomonadaceae</taxon>
        <taxon>Pseudomonas</taxon>
    </lineage>
</organism>
<accession>A0A8I1EBW9</accession>
<dbReference type="Proteomes" id="UP000637061">
    <property type="component" value="Unassembled WGS sequence"/>
</dbReference>
<evidence type="ECO:0000313" key="1">
    <source>
        <dbReference type="EMBL" id="MBI6882453.1"/>
    </source>
</evidence>
<sequence length="281" mass="32750">MQSLKLTKIELFGYHGIIWEFWCRLLVSESNLMREDREKYQCFDHMSVADALAKFFRMDTPPLGYLSCLRDETSRYGDLFSRSIKAAIASLDEPLTAKYLTSGKFDHSDIMAIYHVIDDAIEESKVFKPRRSLDPFTHPLEKLTNEQIFKLKKKGDQIYFVDHEFLRRAKSDNNFVEELSKYVDDTASIKKFPYPQAPFKYWCEWDDRANMKIRAQIISELARHEAFGSRYNKLLDFLDEPFVGDEHKTTIVSSYLKYIDNPEQVFASVGTLSNLNGISSP</sequence>
<dbReference type="AlphaFoldDB" id="A0A8I1EBW9"/>
<name>A0A8I1EBW9_PSEPU</name>
<protein>
    <submittedName>
        <fullName evidence="1">Uncharacterized protein</fullName>
    </submittedName>
</protein>
<gene>
    <name evidence="1" type="ORF">JEU22_00810</name>
</gene>
<reference evidence="1" key="1">
    <citation type="submission" date="2020-12" db="EMBL/GenBank/DDBJ databases">
        <title>Enhanced detection system for hospital associated transmission using whole genome sequencing surveillance.</title>
        <authorList>
            <person name="Harrison L.H."/>
            <person name="Van Tyne D."/>
            <person name="Marsh J.W."/>
            <person name="Griffith M.P."/>
            <person name="Snyder D.J."/>
            <person name="Cooper V.S."/>
            <person name="Mustapha M."/>
        </authorList>
    </citation>
    <scope>NUCLEOTIDE SEQUENCE</scope>
    <source>
        <strain evidence="1">PSB00042</strain>
    </source>
</reference>
<comment type="caution">
    <text evidence="1">The sequence shown here is derived from an EMBL/GenBank/DDBJ whole genome shotgun (WGS) entry which is preliminary data.</text>
</comment>
<dbReference type="EMBL" id="JAEHTE010000001">
    <property type="protein sequence ID" value="MBI6882453.1"/>
    <property type="molecule type" value="Genomic_DNA"/>
</dbReference>
<evidence type="ECO:0000313" key="2">
    <source>
        <dbReference type="Proteomes" id="UP000637061"/>
    </source>
</evidence>
<dbReference type="RefSeq" id="WP_198746070.1">
    <property type="nucleotide sequence ID" value="NZ_JAEHTE010000001.1"/>
</dbReference>